<evidence type="ECO:0000256" key="7">
    <source>
        <dbReference type="ARBA" id="ARBA00038345"/>
    </source>
</evidence>
<dbReference type="STRING" id="69332.A0A388LK47"/>
<reference evidence="14 15" key="1">
    <citation type="journal article" date="2018" name="Cell">
        <title>The Chara Genome: Secondary Complexity and Implications for Plant Terrestrialization.</title>
        <authorList>
            <person name="Nishiyama T."/>
            <person name="Sakayama H."/>
            <person name="Vries J.D."/>
            <person name="Buschmann H."/>
            <person name="Saint-Marcoux D."/>
            <person name="Ullrich K.K."/>
            <person name="Haas F.B."/>
            <person name="Vanderstraeten L."/>
            <person name="Becker D."/>
            <person name="Lang D."/>
            <person name="Vosolsobe S."/>
            <person name="Rombauts S."/>
            <person name="Wilhelmsson P.K.I."/>
            <person name="Janitza P."/>
            <person name="Kern R."/>
            <person name="Heyl A."/>
            <person name="Rumpler F."/>
            <person name="Villalobos L.I.A.C."/>
            <person name="Clay J.M."/>
            <person name="Skokan R."/>
            <person name="Toyoda A."/>
            <person name="Suzuki Y."/>
            <person name="Kagoshima H."/>
            <person name="Schijlen E."/>
            <person name="Tajeshwar N."/>
            <person name="Catarino B."/>
            <person name="Hetherington A.J."/>
            <person name="Saltykova A."/>
            <person name="Bonnot C."/>
            <person name="Breuninger H."/>
            <person name="Symeonidi A."/>
            <person name="Radhakrishnan G.V."/>
            <person name="Van Nieuwerburgh F."/>
            <person name="Deforce D."/>
            <person name="Chang C."/>
            <person name="Karol K.G."/>
            <person name="Hedrich R."/>
            <person name="Ulvskov P."/>
            <person name="Glockner G."/>
            <person name="Delwiche C.F."/>
            <person name="Petrasek J."/>
            <person name="Van de Peer Y."/>
            <person name="Friml J."/>
            <person name="Beilby M."/>
            <person name="Dolan L."/>
            <person name="Kohara Y."/>
            <person name="Sugano S."/>
            <person name="Fujiyama A."/>
            <person name="Delaux P.-M."/>
            <person name="Quint M."/>
            <person name="TheiBen G."/>
            <person name="Hagemann M."/>
            <person name="Harholt J."/>
            <person name="Dunand C."/>
            <person name="Zachgo S."/>
            <person name="Langdale J."/>
            <person name="Maumus F."/>
            <person name="Straeten D.V.D."/>
            <person name="Gould S.B."/>
            <person name="Rensing S.A."/>
        </authorList>
    </citation>
    <scope>NUCLEOTIDE SEQUENCE [LARGE SCALE GENOMIC DNA]</scope>
    <source>
        <strain evidence="14 15">S276</strain>
    </source>
</reference>
<feature type="region of interest" description="Disordered" evidence="12">
    <location>
        <begin position="176"/>
        <end position="196"/>
    </location>
</feature>
<dbReference type="InterPro" id="IPR011054">
    <property type="entry name" value="Rudment_hybrid_motif"/>
</dbReference>
<keyword evidence="4 11" id="KW-0547">Nucleotide-binding</keyword>
<feature type="domain" description="ATP-grasp" evidence="13">
    <location>
        <begin position="304"/>
        <end position="510"/>
    </location>
</feature>
<proteinExistence type="inferred from homology"/>
<evidence type="ECO:0000256" key="11">
    <source>
        <dbReference type="PROSITE-ProRule" id="PRU00409"/>
    </source>
</evidence>
<organism evidence="14 15">
    <name type="scientific">Chara braunii</name>
    <name type="common">Braun's stonewort</name>
    <dbReference type="NCBI Taxonomy" id="69332"/>
    <lineage>
        <taxon>Eukaryota</taxon>
        <taxon>Viridiplantae</taxon>
        <taxon>Streptophyta</taxon>
        <taxon>Charophyceae</taxon>
        <taxon>Charales</taxon>
        <taxon>Characeae</taxon>
        <taxon>Chara</taxon>
    </lineage>
</organism>
<dbReference type="Pfam" id="PF02844">
    <property type="entry name" value="GARS_N"/>
    <property type="match status" value="1"/>
</dbReference>
<dbReference type="Pfam" id="PF02843">
    <property type="entry name" value="GARS_C"/>
    <property type="match status" value="1"/>
</dbReference>
<keyword evidence="6 11" id="KW-0067">ATP-binding</keyword>
<feature type="compositionally biased region" description="Gly residues" evidence="12">
    <location>
        <begin position="184"/>
        <end position="195"/>
    </location>
</feature>
<evidence type="ECO:0000256" key="6">
    <source>
        <dbReference type="ARBA" id="ARBA00022840"/>
    </source>
</evidence>
<dbReference type="InterPro" id="IPR020562">
    <property type="entry name" value="PRibGlycinamide_synth_N"/>
</dbReference>
<keyword evidence="5" id="KW-0658">Purine biosynthesis</keyword>
<evidence type="ECO:0000256" key="5">
    <source>
        <dbReference type="ARBA" id="ARBA00022755"/>
    </source>
</evidence>
<accession>A0A388LK47</accession>
<dbReference type="SMART" id="SM01209">
    <property type="entry name" value="GARS_A"/>
    <property type="match status" value="1"/>
</dbReference>
<dbReference type="InterPro" id="IPR013815">
    <property type="entry name" value="ATP_grasp_subdomain_1"/>
</dbReference>
<dbReference type="InterPro" id="IPR020559">
    <property type="entry name" value="PRibGlycinamide_synth_CS"/>
</dbReference>
<evidence type="ECO:0000256" key="8">
    <source>
        <dbReference type="ARBA" id="ARBA00042242"/>
    </source>
</evidence>
<dbReference type="EMBL" id="BFEA01000415">
    <property type="protein sequence ID" value="GBG82696.1"/>
    <property type="molecule type" value="Genomic_DNA"/>
</dbReference>
<dbReference type="Pfam" id="PF01071">
    <property type="entry name" value="GARS_A"/>
    <property type="match status" value="1"/>
</dbReference>
<dbReference type="GO" id="GO:0009113">
    <property type="term" value="P:purine nucleobase biosynthetic process"/>
    <property type="evidence" value="ECO:0007669"/>
    <property type="project" value="InterPro"/>
</dbReference>
<gene>
    <name evidence="14" type="ORF">CBR_g36226</name>
</gene>
<dbReference type="InterPro" id="IPR011761">
    <property type="entry name" value="ATP-grasp"/>
</dbReference>
<dbReference type="Gene3D" id="3.30.470.20">
    <property type="entry name" value="ATP-grasp fold, B domain"/>
    <property type="match status" value="1"/>
</dbReference>
<dbReference type="FunFam" id="3.30.470.20:FF:000031">
    <property type="entry name" value="Phosphoribosylamine--glycine ligase"/>
    <property type="match status" value="1"/>
</dbReference>
<dbReference type="InterPro" id="IPR000115">
    <property type="entry name" value="PRibGlycinamide_synth"/>
</dbReference>
<protein>
    <recommendedName>
        <fullName evidence="2">phosphoribosylamine--glycine ligase</fullName>
        <ecNumber evidence="2">6.3.4.13</ecNumber>
    </recommendedName>
    <alternativeName>
        <fullName evidence="8">Glycinamide ribonucleotide synthetase</fullName>
    </alternativeName>
    <alternativeName>
        <fullName evidence="9">Phosphoribosylglycinamide synthetase</fullName>
    </alternativeName>
</protein>
<dbReference type="Gramene" id="GBG82696">
    <property type="protein sequence ID" value="GBG82696"/>
    <property type="gene ID" value="CBR_g36226"/>
</dbReference>
<dbReference type="OMA" id="KATVCKY"/>
<dbReference type="PROSITE" id="PS00184">
    <property type="entry name" value="GARS"/>
    <property type="match status" value="1"/>
</dbReference>
<dbReference type="NCBIfam" id="TIGR00877">
    <property type="entry name" value="purD"/>
    <property type="match status" value="1"/>
</dbReference>
<dbReference type="Gene3D" id="3.30.1490.20">
    <property type="entry name" value="ATP-grasp fold, A domain"/>
    <property type="match status" value="1"/>
</dbReference>
<dbReference type="InterPro" id="IPR020561">
    <property type="entry name" value="PRibGlycinamid_synth_ATP-grasp"/>
</dbReference>
<evidence type="ECO:0000256" key="2">
    <source>
        <dbReference type="ARBA" id="ARBA00013255"/>
    </source>
</evidence>
<keyword evidence="15" id="KW-1185">Reference proteome</keyword>
<dbReference type="AlphaFoldDB" id="A0A388LK47"/>
<comment type="catalytic activity">
    <reaction evidence="10">
        <text>5-phospho-beta-D-ribosylamine + glycine + ATP = N(1)-(5-phospho-beta-D-ribosyl)glycinamide + ADP + phosphate + H(+)</text>
        <dbReference type="Rhea" id="RHEA:17453"/>
        <dbReference type="ChEBI" id="CHEBI:15378"/>
        <dbReference type="ChEBI" id="CHEBI:30616"/>
        <dbReference type="ChEBI" id="CHEBI:43474"/>
        <dbReference type="ChEBI" id="CHEBI:57305"/>
        <dbReference type="ChEBI" id="CHEBI:58681"/>
        <dbReference type="ChEBI" id="CHEBI:143788"/>
        <dbReference type="ChEBI" id="CHEBI:456216"/>
        <dbReference type="EC" id="6.3.4.13"/>
    </reaction>
</comment>
<evidence type="ECO:0000256" key="10">
    <source>
        <dbReference type="ARBA" id="ARBA00047843"/>
    </source>
</evidence>
<dbReference type="GO" id="GO:0006189">
    <property type="term" value="P:'de novo' IMP biosynthetic process"/>
    <property type="evidence" value="ECO:0007669"/>
    <property type="project" value="UniProtKB-UniPathway"/>
</dbReference>
<comment type="pathway">
    <text evidence="1">Purine metabolism; IMP biosynthesis via de novo pathway; N(1)-(5-phospho-D-ribosyl)glycinamide from 5-phospho-alpha-D-ribose 1-diphosphate: step 2/2.</text>
</comment>
<evidence type="ECO:0000313" key="15">
    <source>
        <dbReference type="Proteomes" id="UP000265515"/>
    </source>
</evidence>
<evidence type="ECO:0000256" key="1">
    <source>
        <dbReference type="ARBA" id="ARBA00005174"/>
    </source>
</evidence>
<dbReference type="PANTHER" id="PTHR43472:SF1">
    <property type="entry name" value="PHOSPHORIBOSYLAMINE--GLYCINE LIGASE, CHLOROPLASTIC"/>
    <property type="match status" value="1"/>
</dbReference>
<keyword evidence="3" id="KW-0436">Ligase</keyword>
<dbReference type="SUPFAM" id="SSF52440">
    <property type="entry name" value="PreATP-grasp domain"/>
    <property type="match status" value="1"/>
</dbReference>
<dbReference type="GO" id="GO:0005524">
    <property type="term" value="F:ATP binding"/>
    <property type="evidence" value="ECO:0007669"/>
    <property type="project" value="UniProtKB-UniRule"/>
</dbReference>
<evidence type="ECO:0000313" key="14">
    <source>
        <dbReference type="EMBL" id="GBG82696.1"/>
    </source>
</evidence>
<evidence type="ECO:0000256" key="12">
    <source>
        <dbReference type="SAM" id="MobiDB-lite"/>
    </source>
</evidence>
<dbReference type="Gene3D" id="3.40.50.20">
    <property type="match status" value="1"/>
</dbReference>
<comment type="similarity">
    <text evidence="7">Belongs to the GARS family.</text>
</comment>
<dbReference type="InterPro" id="IPR020560">
    <property type="entry name" value="PRibGlycinamide_synth_C-dom"/>
</dbReference>
<name>A0A388LK47_CHABU</name>
<evidence type="ECO:0000256" key="9">
    <source>
        <dbReference type="ARBA" id="ARBA00042864"/>
    </source>
</evidence>
<evidence type="ECO:0000256" key="4">
    <source>
        <dbReference type="ARBA" id="ARBA00022741"/>
    </source>
</evidence>
<evidence type="ECO:0000256" key="3">
    <source>
        <dbReference type="ARBA" id="ARBA00022598"/>
    </source>
</evidence>
<dbReference type="PROSITE" id="PS50975">
    <property type="entry name" value="ATP_GRASP"/>
    <property type="match status" value="1"/>
</dbReference>
<dbReference type="EC" id="6.3.4.13" evidence="2"/>
<dbReference type="OrthoDB" id="2018833at2759"/>
<dbReference type="FunFam" id="3.90.600.10:FF:000001">
    <property type="entry name" value="Trifunctional purine biosynthetic protein adenosine-3"/>
    <property type="match status" value="1"/>
</dbReference>
<evidence type="ECO:0000259" key="13">
    <source>
        <dbReference type="PROSITE" id="PS50975"/>
    </source>
</evidence>
<dbReference type="SUPFAM" id="SSF56059">
    <property type="entry name" value="Glutathione synthetase ATP-binding domain-like"/>
    <property type="match status" value="1"/>
</dbReference>
<dbReference type="InterPro" id="IPR016185">
    <property type="entry name" value="PreATP-grasp_dom_sf"/>
</dbReference>
<dbReference type="UniPathway" id="UPA00074">
    <property type="reaction ID" value="UER00125"/>
</dbReference>
<comment type="caution">
    <text evidence="14">The sequence shown here is derived from an EMBL/GenBank/DDBJ whole genome shotgun (WGS) entry which is preliminary data.</text>
</comment>
<dbReference type="GO" id="GO:0004637">
    <property type="term" value="F:phosphoribosylamine-glycine ligase activity"/>
    <property type="evidence" value="ECO:0007669"/>
    <property type="project" value="UniProtKB-EC"/>
</dbReference>
<dbReference type="PANTHER" id="PTHR43472">
    <property type="entry name" value="PHOSPHORIBOSYLAMINE--GLYCINE LIGASE"/>
    <property type="match status" value="1"/>
</dbReference>
<dbReference type="GO" id="GO:0046872">
    <property type="term" value="F:metal ion binding"/>
    <property type="evidence" value="ECO:0007669"/>
    <property type="project" value="InterPro"/>
</dbReference>
<dbReference type="SUPFAM" id="SSF51246">
    <property type="entry name" value="Rudiment single hybrid motif"/>
    <property type="match status" value="1"/>
</dbReference>
<dbReference type="Proteomes" id="UP000265515">
    <property type="component" value="Unassembled WGS sequence"/>
</dbReference>
<dbReference type="InterPro" id="IPR037123">
    <property type="entry name" value="PRibGlycinamide_synth_C_sf"/>
</dbReference>
<dbReference type="SMART" id="SM01210">
    <property type="entry name" value="GARS_C"/>
    <property type="match status" value="1"/>
</dbReference>
<sequence>MACISVREIGGVWHSVGVNDRTGVENRRSGSKEGGGARIFSRVGHGERGSSAHSRFLPISCDSYSAFRCSRVVKIEAACAANKGVAISLGNDASCQSLESGNLWSYVGVSSGGTRCRAASGGGGGYGLPSPGLKQQIGIGRDDIGRLGRSSGQLPRGTRRKSAAAVLIVVRAAANPDTDDAGSSRGGGGSGGGGTSVLVVGSGGREHALCWALSRSPSTSTVLCSPGNAGIGLSGDATCLADLDVADHEAVIALCRDRGVGLVVVGPEVPLVAGLADALCAAGIPTFGPSAQAAALEGSKAFMKRICAEHGIPTAAHATFTDAEAAKRYLAEVGAPIVVKADGLAAGKGVVVAQTEEEAAQAVDAMLGLQGEGGGKILIEEFLEGEEASFFALVDGERALPLASAQDHKAVGDGDTGPNTGGMGAYSPAPVLTPEIERAVMETIINPTVKAMAEEGCPFVGVLFAGLMIDSKTNMPKLLEYNVRFGDPECQVLMTRLESDLTEVLLAACRGGLDGVQLKWSDDVALVVVLASKGYPGNYQKGSVVNGLDQAERAAPGIKVFHAGTGLDENGQIIATGGRVLGVTAVAPNVIQAKENAYKAVDRIDWQEGFCRTDIGWRAVSRARSSAQAVVTSS</sequence>
<dbReference type="HAMAP" id="MF_00138">
    <property type="entry name" value="GARS"/>
    <property type="match status" value="1"/>
</dbReference>
<dbReference type="Gene3D" id="3.90.600.10">
    <property type="entry name" value="Phosphoribosylglycinamide synthetase, C-terminal domain"/>
    <property type="match status" value="1"/>
</dbReference>